<dbReference type="Proteomes" id="UP000198942">
    <property type="component" value="Unassembled WGS sequence"/>
</dbReference>
<evidence type="ECO:0000259" key="4">
    <source>
        <dbReference type="PROSITE" id="PS50075"/>
    </source>
</evidence>
<feature type="domain" description="Carrier" evidence="4">
    <location>
        <begin position="1"/>
        <end position="79"/>
    </location>
</feature>
<keyword evidence="3" id="KW-0276">Fatty acid metabolism</keyword>
<dbReference type="EMBL" id="FOCL01000022">
    <property type="protein sequence ID" value="SEP10131.1"/>
    <property type="molecule type" value="Genomic_DNA"/>
</dbReference>
<dbReference type="GO" id="GO:0000036">
    <property type="term" value="F:acyl carrier activity"/>
    <property type="evidence" value="ECO:0007669"/>
    <property type="project" value="UniProtKB-UniRule"/>
</dbReference>
<sequence length="85" mass="9811">MQIEEIIEKINSFLAEEFEVDADKMVPTANLKETLDLDSLDYIDLVVVIESNFGFKVKPEDFTGIVTFQDFYDYVLSRVQPKELA</sequence>
<dbReference type="Gene3D" id="1.10.1200.10">
    <property type="entry name" value="ACP-like"/>
    <property type="match status" value="1"/>
</dbReference>
<dbReference type="UniPathway" id="UPA00094"/>
<dbReference type="InterPro" id="IPR003231">
    <property type="entry name" value="ACP"/>
</dbReference>
<dbReference type="GO" id="GO:0005829">
    <property type="term" value="C:cytosol"/>
    <property type="evidence" value="ECO:0007669"/>
    <property type="project" value="TreeGrafter"/>
</dbReference>
<accession>A0A1H8V413</accession>
<dbReference type="GO" id="GO:0009245">
    <property type="term" value="P:lipid A biosynthetic process"/>
    <property type="evidence" value="ECO:0007669"/>
    <property type="project" value="TreeGrafter"/>
</dbReference>
<keyword evidence="2 3" id="KW-0597">Phosphoprotein</keyword>
<keyword evidence="6" id="KW-1185">Reference proteome</keyword>
<comment type="similarity">
    <text evidence="3">Belongs to the acyl carrier protein (ACP) family.</text>
</comment>
<dbReference type="AlphaFoldDB" id="A0A1H8V413"/>
<dbReference type="Pfam" id="PF00550">
    <property type="entry name" value="PP-binding"/>
    <property type="match status" value="1"/>
</dbReference>
<comment type="pathway">
    <text evidence="3">Lipid metabolism; fatty acid biosynthesis.</text>
</comment>
<evidence type="ECO:0000256" key="1">
    <source>
        <dbReference type="ARBA" id="ARBA00022450"/>
    </source>
</evidence>
<feature type="modified residue" description="O-(pantetheine 4'-phosphoryl)serine" evidence="3">
    <location>
        <position position="39"/>
    </location>
</feature>
<dbReference type="NCBIfam" id="NF003757">
    <property type="entry name" value="PRK05350.1"/>
    <property type="match status" value="1"/>
</dbReference>
<keyword evidence="3" id="KW-0443">Lipid metabolism</keyword>
<dbReference type="GO" id="GO:0016020">
    <property type="term" value="C:membrane"/>
    <property type="evidence" value="ECO:0007669"/>
    <property type="project" value="GOC"/>
</dbReference>
<keyword evidence="3" id="KW-0444">Lipid biosynthesis</keyword>
<evidence type="ECO:0000256" key="2">
    <source>
        <dbReference type="ARBA" id="ARBA00022553"/>
    </source>
</evidence>
<evidence type="ECO:0000256" key="3">
    <source>
        <dbReference type="HAMAP-Rule" id="MF_01217"/>
    </source>
</evidence>
<dbReference type="PROSITE" id="PS50075">
    <property type="entry name" value="CARRIER"/>
    <property type="match status" value="1"/>
</dbReference>
<keyword evidence="1 3" id="KW-0596">Phosphopantetheine</keyword>
<proteinExistence type="inferred from homology"/>
<keyword evidence="3" id="KW-0275">Fatty acid biosynthesis</keyword>
<name>A0A1H8V413_9SPHI</name>
<dbReference type="RefSeq" id="WP_091222634.1">
    <property type="nucleotide sequence ID" value="NZ_FOCL01000022.1"/>
</dbReference>
<evidence type="ECO:0000313" key="5">
    <source>
        <dbReference type="EMBL" id="SEP10131.1"/>
    </source>
</evidence>
<comment type="PTM">
    <text evidence="3">4'-phosphopantetheine is transferred from CoA to a specific serine of apo-ACP by AcpS. This modification is essential for activity because fatty acids are bound in thioester linkage to the sulfhydryl of the prosthetic group.</text>
</comment>
<dbReference type="PANTHER" id="PTHR20863:SF69">
    <property type="entry name" value="ACYL CARRIER PROTEIN"/>
    <property type="match status" value="1"/>
</dbReference>
<dbReference type="SUPFAM" id="SSF47336">
    <property type="entry name" value="ACP-like"/>
    <property type="match status" value="1"/>
</dbReference>
<reference evidence="6" key="1">
    <citation type="submission" date="2016-10" db="EMBL/GenBank/DDBJ databases">
        <authorList>
            <person name="Varghese N."/>
            <person name="Submissions S."/>
        </authorList>
    </citation>
    <scope>NUCLEOTIDE SEQUENCE [LARGE SCALE GENOMIC DNA]</scope>
    <source>
        <strain evidence="6">Gh-48</strain>
    </source>
</reference>
<keyword evidence="3" id="KW-0963">Cytoplasm</keyword>
<dbReference type="GO" id="GO:0000035">
    <property type="term" value="F:acyl binding"/>
    <property type="evidence" value="ECO:0007669"/>
    <property type="project" value="TreeGrafter"/>
</dbReference>
<dbReference type="InterPro" id="IPR036736">
    <property type="entry name" value="ACP-like_sf"/>
</dbReference>
<dbReference type="PANTHER" id="PTHR20863">
    <property type="entry name" value="ACYL CARRIER PROTEIN"/>
    <property type="match status" value="1"/>
</dbReference>
<dbReference type="STRING" id="551995.SAMN05192574_12226"/>
<comment type="subcellular location">
    <subcellularLocation>
        <location evidence="3">Cytoplasm</location>
    </subcellularLocation>
</comment>
<comment type="function">
    <text evidence="3">Carrier of the growing fatty acid chain in fatty acid biosynthesis.</text>
</comment>
<dbReference type="HAMAP" id="MF_01217">
    <property type="entry name" value="Acyl_carrier"/>
    <property type="match status" value="1"/>
</dbReference>
<gene>
    <name evidence="3" type="primary">acpP</name>
    <name evidence="5" type="ORF">SAMN05192574_12226</name>
</gene>
<dbReference type="OrthoDB" id="1004764at2"/>
<organism evidence="5 6">
    <name type="scientific">Mucilaginibacter gossypiicola</name>
    <dbReference type="NCBI Taxonomy" id="551995"/>
    <lineage>
        <taxon>Bacteria</taxon>
        <taxon>Pseudomonadati</taxon>
        <taxon>Bacteroidota</taxon>
        <taxon>Sphingobacteriia</taxon>
        <taxon>Sphingobacteriales</taxon>
        <taxon>Sphingobacteriaceae</taxon>
        <taxon>Mucilaginibacter</taxon>
    </lineage>
</organism>
<protein>
    <recommendedName>
        <fullName evidence="3">Acyl carrier protein</fullName>
        <shortName evidence="3">ACP</shortName>
    </recommendedName>
</protein>
<dbReference type="InterPro" id="IPR009081">
    <property type="entry name" value="PP-bd_ACP"/>
</dbReference>
<evidence type="ECO:0000313" key="6">
    <source>
        <dbReference type="Proteomes" id="UP000198942"/>
    </source>
</evidence>